<name>A0A2P6ATT1_9GAMM</name>
<reference evidence="2" key="1">
    <citation type="submission" date="2018-02" db="EMBL/GenBank/DDBJ databases">
        <title>Genome sequencing of Solimonas sp. HR-BB.</title>
        <authorList>
            <person name="Lee Y."/>
            <person name="Jeon C.O."/>
        </authorList>
    </citation>
    <scope>NUCLEOTIDE SEQUENCE [LARGE SCALE GENOMIC DNA]</scope>
    <source>
        <strain evidence="2">HR-E</strain>
    </source>
</reference>
<protein>
    <submittedName>
        <fullName evidence="1">Uncharacterized protein</fullName>
    </submittedName>
</protein>
<organism evidence="1 2">
    <name type="scientific">Amnimonas aquatica</name>
    <dbReference type="NCBI Taxonomy" id="2094561"/>
    <lineage>
        <taxon>Bacteria</taxon>
        <taxon>Pseudomonadati</taxon>
        <taxon>Pseudomonadota</taxon>
        <taxon>Gammaproteobacteria</taxon>
        <taxon>Moraxellales</taxon>
        <taxon>Moraxellaceae</taxon>
        <taxon>Amnimonas</taxon>
    </lineage>
</organism>
<dbReference type="EMBL" id="PTQZ01000044">
    <property type="protein sequence ID" value="PQA48553.1"/>
    <property type="molecule type" value="Genomic_DNA"/>
</dbReference>
<proteinExistence type="predicted"/>
<dbReference type="RefSeq" id="WP_158249252.1">
    <property type="nucleotide sequence ID" value="NZ_PTQZ01000044.1"/>
</dbReference>
<evidence type="ECO:0000313" key="1">
    <source>
        <dbReference type="EMBL" id="PQA48553.1"/>
    </source>
</evidence>
<accession>A0A2P6ATT1</accession>
<dbReference type="OrthoDB" id="6660515at2"/>
<feature type="non-terminal residue" evidence="1">
    <location>
        <position position="1"/>
    </location>
</feature>
<gene>
    <name evidence="1" type="ORF">C5O18_03255</name>
</gene>
<keyword evidence="2" id="KW-1185">Reference proteome</keyword>
<evidence type="ECO:0000313" key="2">
    <source>
        <dbReference type="Proteomes" id="UP000243900"/>
    </source>
</evidence>
<dbReference type="Proteomes" id="UP000243900">
    <property type="component" value="Unassembled WGS sequence"/>
</dbReference>
<sequence length="106" mass="11578">LGPQEQSLWEGLCRAFGWQPETLSADFSWPLGQGRSGVIGRDSESARGVMQGWLARDLGEDMRLLVLGEPLAGFVQRPHRQLPALSALLASPLAKRALWLQLAGDD</sequence>
<dbReference type="AlphaFoldDB" id="A0A2P6ATT1"/>
<comment type="caution">
    <text evidence="1">The sequence shown here is derived from an EMBL/GenBank/DDBJ whole genome shotgun (WGS) entry which is preliminary data.</text>
</comment>